<dbReference type="AlphaFoldDB" id="A0ABC8UGG8"/>
<comment type="caution">
    <text evidence="1">The sequence shown here is derived from an EMBL/GenBank/DDBJ whole genome shotgun (WGS) entry which is preliminary data.</text>
</comment>
<evidence type="ECO:0000313" key="2">
    <source>
        <dbReference type="Proteomes" id="UP001642360"/>
    </source>
</evidence>
<organism evidence="1 2">
    <name type="scientific">Ilex paraguariensis</name>
    <name type="common">yerba mate</name>
    <dbReference type="NCBI Taxonomy" id="185542"/>
    <lineage>
        <taxon>Eukaryota</taxon>
        <taxon>Viridiplantae</taxon>
        <taxon>Streptophyta</taxon>
        <taxon>Embryophyta</taxon>
        <taxon>Tracheophyta</taxon>
        <taxon>Spermatophyta</taxon>
        <taxon>Magnoliopsida</taxon>
        <taxon>eudicotyledons</taxon>
        <taxon>Gunneridae</taxon>
        <taxon>Pentapetalae</taxon>
        <taxon>asterids</taxon>
        <taxon>campanulids</taxon>
        <taxon>Aquifoliales</taxon>
        <taxon>Aquifoliaceae</taxon>
        <taxon>Ilex</taxon>
    </lineage>
</organism>
<dbReference type="EMBL" id="CAUOFW020007637">
    <property type="protein sequence ID" value="CAK9180087.1"/>
    <property type="molecule type" value="Genomic_DNA"/>
</dbReference>
<protein>
    <submittedName>
        <fullName evidence="1">Uncharacterized protein</fullName>
    </submittedName>
</protein>
<reference evidence="1 2" key="1">
    <citation type="submission" date="2024-02" db="EMBL/GenBank/DDBJ databases">
        <authorList>
            <person name="Vignale AGUSTIN F."/>
            <person name="Sosa J E."/>
            <person name="Modenutti C."/>
        </authorList>
    </citation>
    <scope>NUCLEOTIDE SEQUENCE [LARGE SCALE GENOMIC DNA]</scope>
</reference>
<proteinExistence type="predicted"/>
<evidence type="ECO:0000313" key="1">
    <source>
        <dbReference type="EMBL" id="CAK9180087.1"/>
    </source>
</evidence>
<gene>
    <name evidence="1" type="ORF">ILEXP_LOCUS50041</name>
</gene>
<sequence length="100" mass="10959">MSRRGTFAQQEVLFLGHRIKGGTICMVNEKGKAIEDLKGAIIVDLVLVFPDHAKPFKLAIGSMRKQHPLLIEQQMALKGSSLLDLADRSTLVGRSGLPYS</sequence>
<accession>A0ABC8UGG8</accession>
<keyword evidence="2" id="KW-1185">Reference proteome</keyword>
<name>A0ABC8UGG8_9AQUA</name>
<dbReference type="Proteomes" id="UP001642360">
    <property type="component" value="Unassembled WGS sequence"/>
</dbReference>